<evidence type="ECO:0000256" key="1">
    <source>
        <dbReference type="SAM" id="MobiDB-lite"/>
    </source>
</evidence>
<feature type="transmembrane region" description="Helical" evidence="2">
    <location>
        <begin position="130"/>
        <end position="148"/>
    </location>
</feature>
<comment type="caution">
    <text evidence="3">The sequence shown here is derived from an EMBL/GenBank/DDBJ whole genome shotgun (WGS) entry which is preliminary data.</text>
</comment>
<name>A0AAN7JWM5_9MYRT</name>
<sequence length="191" mass="21008">MMEYNTSVDGDSDVDLESDRVIDKSDIEANVLINLMEHSEVGGPNFAKGERGKVLGREAMEDDGKKKCKKVSNKKPPRPPRGPSLDAADQELIREITELAKLRRARIERMRALNIANNVKSSSYPNRTPFALVFTVMVILVLIFQGMSPKAEAPFMSLDGPPPGSADGLISLQHYQSSPVNYVNPPADSLQ</sequence>
<keyword evidence="2" id="KW-1133">Transmembrane helix</keyword>
<evidence type="ECO:0008006" key="5">
    <source>
        <dbReference type="Google" id="ProtNLM"/>
    </source>
</evidence>
<gene>
    <name evidence="3" type="ORF">SAY87_009493</name>
</gene>
<organism evidence="3 4">
    <name type="scientific">Trapa incisa</name>
    <dbReference type="NCBI Taxonomy" id="236973"/>
    <lineage>
        <taxon>Eukaryota</taxon>
        <taxon>Viridiplantae</taxon>
        <taxon>Streptophyta</taxon>
        <taxon>Embryophyta</taxon>
        <taxon>Tracheophyta</taxon>
        <taxon>Spermatophyta</taxon>
        <taxon>Magnoliopsida</taxon>
        <taxon>eudicotyledons</taxon>
        <taxon>Gunneridae</taxon>
        <taxon>Pentapetalae</taxon>
        <taxon>rosids</taxon>
        <taxon>malvids</taxon>
        <taxon>Myrtales</taxon>
        <taxon>Lythraceae</taxon>
        <taxon>Trapa</taxon>
    </lineage>
</organism>
<evidence type="ECO:0000256" key="2">
    <source>
        <dbReference type="SAM" id="Phobius"/>
    </source>
</evidence>
<keyword evidence="2" id="KW-0472">Membrane</keyword>
<accession>A0AAN7JWM5</accession>
<protein>
    <recommendedName>
        <fullName evidence="5">Transmembrane protein</fullName>
    </recommendedName>
</protein>
<feature type="compositionally biased region" description="Basic and acidic residues" evidence="1">
    <location>
        <begin position="56"/>
        <end position="65"/>
    </location>
</feature>
<dbReference type="EMBL" id="JAXIOK010000014">
    <property type="protein sequence ID" value="KAK4755736.1"/>
    <property type="molecule type" value="Genomic_DNA"/>
</dbReference>
<feature type="compositionally biased region" description="Basic residues" evidence="1">
    <location>
        <begin position="66"/>
        <end position="78"/>
    </location>
</feature>
<dbReference type="PANTHER" id="PTHR34188">
    <property type="entry name" value="OS01G0299500 PROTEIN"/>
    <property type="match status" value="1"/>
</dbReference>
<feature type="region of interest" description="Disordered" evidence="1">
    <location>
        <begin position="56"/>
        <end position="88"/>
    </location>
</feature>
<keyword evidence="2" id="KW-0812">Transmembrane</keyword>
<dbReference type="AlphaFoldDB" id="A0AAN7JWM5"/>
<dbReference type="PANTHER" id="PTHR34188:SF5">
    <property type="entry name" value="OS05G0131900 PROTEIN"/>
    <property type="match status" value="1"/>
</dbReference>
<keyword evidence="4" id="KW-1185">Reference proteome</keyword>
<evidence type="ECO:0000313" key="4">
    <source>
        <dbReference type="Proteomes" id="UP001345219"/>
    </source>
</evidence>
<reference evidence="3 4" key="1">
    <citation type="journal article" date="2023" name="Hortic Res">
        <title>Pangenome of water caltrop reveals structural variations and asymmetric subgenome divergence after allopolyploidization.</title>
        <authorList>
            <person name="Zhang X."/>
            <person name="Chen Y."/>
            <person name="Wang L."/>
            <person name="Yuan Y."/>
            <person name="Fang M."/>
            <person name="Shi L."/>
            <person name="Lu R."/>
            <person name="Comes H.P."/>
            <person name="Ma Y."/>
            <person name="Chen Y."/>
            <person name="Huang G."/>
            <person name="Zhou Y."/>
            <person name="Zheng Z."/>
            <person name="Qiu Y."/>
        </authorList>
    </citation>
    <scope>NUCLEOTIDE SEQUENCE [LARGE SCALE GENOMIC DNA]</scope>
    <source>
        <tissue evidence="3">Roots</tissue>
    </source>
</reference>
<proteinExistence type="predicted"/>
<dbReference type="Proteomes" id="UP001345219">
    <property type="component" value="Chromosome 8"/>
</dbReference>
<evidence type="ECO:0000313" key="3">
    <source>
        <dbReference type="EMBL" id="KAK4755736.1"/>
    </source>
</evidence>